<keyword evidence="6" id="KW-0443">Lipid metabolism</keyword>
<dbReference type="InterPro" id="IPR025202">
    <property type="entry name" value="PLD-like_dom"/>
</dbReference>
<dbReference type="EMBL" id="CP089982">
    <property type="protein sequence ID" value="WXA91461.1"/>
    <property type="molecule type" value="Genomic_DNA"/>
</dbReference>
<name>A0ABZ2K540_9BACT</name>
<dbReference type="EC" id="3.1.4.4" evidence="3"/>
<feature type="domain" description="Phospholipase D-like" evidence="8">
    <location>
        <begin position="271"/>
        <end position="393"/>
    </location>
</feature>
<reference evidence="9 10" key="1">
    <citation type="submission" date="2021-12" db="EMBL/GenBank/DDBJ databases">
        <title>Discovery of the Pendulisporaceae a myxobacterial family with distinct sporulation behavior and unique specialized metabolism.</title>
        <authorList>
            <person name="Garcia R."/>
            <person name="Popoff A."/>
            <person name="Bader C.D."/>
            <person name="Loehr J."/>
            <person name="Walesch S."/>
            <person name="Walt C."/>
            <person name="Boldt J."/>
            <person name="Bunk B."/>
            <person name="Haeckl F.J.F.P.J."/>
            <person name="Gunesch A.P."/>
            <person name="Birkelbach J."/>
            <person name="Nuebel U."/>
            <person name="Pietschmann T."/>
            <person name="Bach T."/>
            <person name="Mueller R."/>
        </authorList>
    </citation>
    <scope>NUCLEOTIDE SEQUENCE [LARGE SCALE GENOMIC DNA]</scope>
    <source>
        <strain evidence="9 10">MSr12523</strain>
    </source>
</reference>
<keyword evidence="5" id="KW-0442">Lipid degradation</keyword>
<dbReference type="Gene3D" id="3.30.870.10">
    <property type="entry name" value="Endonuclease Chain A"/>
    <property type="match status" value="2"/>
</dbReference>
<keyword evidence="4" id="KW-0378">Hydrolase</keyword>
<evidence type="ECO:0000256" key="1">
    <source>
        <dbReference type="ARBA" id="ARBA00000798"/>
    </source>
</evidence>
<proteinExistence type="inferred from homology"/>
<evidence type="ECO:0000256" key="3">
    <source>
        <dbReference type="ARBA" id="ARBA00012027"/>
    </source>
</evidence>
<dbReference type="InterPro" id="IPR051406">
    <property type="entry name" value="PLD_domain"/>
</dbReference>
<evidence type="ECO:0000256" key="5">
    <source>
        <dbReference type="ARBA" id="ARBA00022963"/>
    </source>
</evidence>
<evidence type="ECO:0000256" key="6">
    <source>
        <dbReference type="ARBA" id="ARBA00023098"/>
    </source>
</evidence>
<evidence type="ECO:0000256" key="4">
    <source>
        <dbReference type="ARBA" id="ARBA00022801"/>
    </source>
</evidence>
<dbReference type="Pfam" id="PF13091">
    <property type="entry name" value="PLDc_2"/>
    <property type="match status" value="2"/>
</dbReference>
<comment type="similarity">
    <text evidence="2">Belongs to the phospholipase D family.</text>
</comment>
<dbReference type="PROSITE" id="PS51257">
    <property type="entry name" value="PROKAR_LIPOPROTEIN"/>
    <property type="match status" value="1"/>
</dbReference>
<protein>
    <recommendedName>
        <fullName evidence="3">phospholipase D</fullName>
        <ecNumber evidence="3">3.1.4.4</ecNumber>
    </recommendedName>
</protein>
<evidence type="ECO:0000313" key="10">
    <source>
        <dbReference type="Proteomes" id="UP001379533"/>
    </source>
</evidence>
<gene>
    <name evidence="9" type="ORF">LZC95_34015</name>
</gene>
<dbReference type="SUPFAM" id="SSF56024">
    <property type="entry name" value="Phospholipase D/nuclease"/>
    <property type="match status" value="2"/>
</dbReference>
<feature type="domain" description="Phospholipase D-like" evidence="8">
    <location>
        <begin position="83"/>
        <end position="217"/>
    </location>
</feature>
<keyword evidence="7" id="KW-0732">Signal</keyword>
<dbReference type="Proteomes" id="UP001379533">
    <property type="component" value="Chromosome"/>
</dbReference>
<evidence type="ECO:0000256" key="2">
    <source>
        <dbReference type="ARBA" id="ARBA00008664"/>
    </source>
</evidence>
<comment type="catalytic activity">
    <reaction evidence="1">
        <text>a 1,2-diacyl-sn-glycero-3-phosphocholine + H2O = a 1,2-diacyl-sn-glycero-3-phosphate + choline + H(+)</text>
        <dbReference type="Rhea" id="RHEA:14445"/>
        <dbReference type="ChEBI" id="CHEBI:15354"/>
        <dbReference type="ChEBI" id="CHEBI:15377"/>
        <dbReference type="ChEBI" id="CHEBI:15378"/>
        <dbReference type="ChEBI" id="CHEBI:57643"/>
        <dbReference type="ChEBI" id="CHEBI:58608"/>
        <dbReference type="EC" id="3.1.4.4"/>
    </reaction>
</comment>
<evidence type="ECO:0000256" key="7">
    <source>
        <dbReference type="SAM" id="SignalP"/>
    </source>
</evidence>
<organism evidence="9 10">
    <name type="scientific">Pendulispora brunnea</name>
    <dbReference type="NCBI Taxonomy" id="2905690"/>
    <lineage>
        <taxon>Bacteria</taxon>
        <taxon>Pseudomonadati</taxon>
        <taxon>Myxococcota</taxon>
        <taxon>Myxococcia</taxon>
        <taxon>Myxococcales</taxon>
        <taxon>Sorangiineae</taxon>
        <taxon>Pendulisporaceae</taxon>
        <taxon>Pendulispora</taxon>
    </lineage>
</organism>
<evidence type="ECO:0000313" key="9">
    <source>
        <dbReference type="EMBL" id="WXA91461.1"/>
    </source>
</evidence>
<evidence type="ECO:0000259" key="8">
    <source>
        <dbReference type="Pfam" id="PF13091"/>
    </source>
</evidence>
<feature type="chain" id="PRO_5047511216" description="phospholipase D" evidence="7">
    <location>
        <begin position="26"/>
        <end position="403"/>
    </location>
</feature>
<sequence>MLHIRYGLPLAVILGLSACAGSPDAADDDPAPNALEGAELTADEMAAYVPPTGAVFNRPTAAGAGAENAIQNHLIALIDHVPAGAEIRVVMYTWREAPVADALIRAHARGARVKVLMNNATDGDSTAMFDKLRAALGNYGASAPSWGAQCKRGWGCLGTGINHNKFFLFSQVGETKNVVVQSSANLTHDNRVKFWNNAYTTADQGLYGLYSKYFTRLTAGITRTSTPPNDAYTAENAGAYKLYTFPRAGSTSSSDTIVNVLENVTCSTDPSSRTRIRVAVLQLYRPAVASKLVALKNQGCQVYLAYESFDAGVDDIVRNKLTGIRHCAGDKTVHSKYLLIEAGAGSYAGEKGAKLVFTGSHNYSPNSLRNNDETILRVDNANVYQQYEDNFDEGVFASCPAWP</sequence>
<dbReference type="PANTHER" id="PTHR43856:SF1">
    <property type="entry name" value="MITOCHONDRIAL CARDIOLIPIN HYDROLASE"/>
    <property type="match status" value="1"/>
</dbReference>
<keyword evidence="10" id="KW-1185">Reference proteome</keyword>
<dbReference type="PANTHER" id="PTHR43856">
    <property type="entry name" value="CARDIOLIPIN HYDROLASE"/>
    <property type="match status" value="1"/>
</dbReference>
<dbReference type="RefSeq" id="WP_394842081.1">
    <property type="nucleotide sequence ID" value="NZ_CP089982.1"/>
</dbReference>
<accession>A0ABZ2K540</accession>
<feature type="signal peptide" evidence="7">
    <location>
        <begin position="1"/>
        <end position="25"/>
    </location>
</feature>